<dbReference type="CDD" id="cd18809">
    <property type="entry name" value="SF1_C_RecD"/>
    <property type="match status" value="1"/>
</dbReference>
<dbReference type="CDD" id="cd17933">
    <property type="entry name" value="DEXSc_RecD-like"/>
    <property type="match status" value="1"/>
</dbReference>
<feature type="compositionally biased region" description="Basic and acidic residues" evidence="1">
    <location>
        <begin position="972"/>
        <end position="991"/>
    </location>
</feature>
<dbReference type="NCBIfam" id="NF041492">
    <property type="entry name" value="MobF"/>
    <property type="match status" value="1"/>
</dbReference>
<name>A0AAU8T1F3_9BURK</name>
<dbReference type="KEGG" id="bfn:OI25_2945"/>
<protein>
    <submittedName>
        <fullName evidence="3">Viral (Super1) RNA helicase family protein</fullName>
    </submittedName>
</protein>
<dbReference type="InterPro" id="IPR027417">
    <property type="entry name" value="P-loop_NTPase"/>
</dbReference>
<sequence length="1024" mass="110581">MLSIIKINSASNQSKNLGGGNGYLFYLGAPSTRQRGDFDNYARGKDAELGPQPFWAGGGTSLLGLSGNARADHVERLSRGFHPLTGAALAQGAGDRHVMGLDMTFSAPKDFSAVFAAADHNTQAELIDCLHAATREALGYAETAAVTRHGHGGRVKQIAEASIAVCYTHFASRSLDPQAHVHAFLFNIGKRAGVDEWSALEHRPQFDRKLATGALFRVELAAKLRGMGFTVEPDGPYFKVRGVSDEQREALSTRSREIAARAKKIGGAHGSASAARDVAALNTRAAKSEPPLPELLKLFSRQAHKLGLTPTRIAAMRAENPTLSADQAPLGVAGSSANESASPFQFNIDHEELMSTLMQSQSCATPQEALALICERAMGQWTAAECLVELDRFMSSENVVQLGVTELLTPVFTSRATLEMEASITQCVRDGASDSRHRLDPALISKRFDALETELRAKLGVTVSLDEQRAAALHVACQTGTHAFIEGWAGTGKTTLLRATAEAYREAGFDVIGCCQSASAAQNLSRETGLRSRTIASLLLAVESGRAKLSDRTILFLDEAGMVGSREFGLVQDAACAAGAKLVAVGDSKQLQPIEAGGIFRALAREHGAAEISSIRRQRTDFEPLFDWLKSRSRKSSPDTAKSMAAAQRIDALRSLPDDAKMRAAEAICSEDQKLHRGFLRWRARFDHEWLRSSVESFAVGAALSALHMLDAHERLRFSEGSVATIGAVVGAWGADKTPLASKTMIAATRAEVFDLNARARDLLVAQGEVRDEAGIEIEIKHRDETTEVKRFAPGDRIVFTQNDHGIGVANGLTGTVREIKSSASGPALIVDLDASNERGETVVRAPTTFARFDHAYCLTNHKSQGRTLDSAYVLINPSMADREWTYVAASRSRFATTFFVDAEPLAVIDPESHLAQADSPLPREKMIEALAARMSRSRAKGTTLDYTRPAHRDRPARPIGPPPAASSAAEVRQERSKLRAREGEQTDSRAPHRVLAPGARSVIRRLLGLAPDKKNEKGKTQSR</sequence>
<dbReference type="EMBL" id="CP010026">
    <property type="protein sequence ID" value="AJZ60060.1"/>
    <property type="molecule type" value="Genomic_DNA"/>
</dbReference>
<dbReference type="Gene3D" id="3.40.50.300">
    <property type="entry name" value="P-loop containing nucleotide triphosphate hydrolases"/>
    <property type="match status" value="2"/>
</dbReference>
<dbReference type="InterPro" id="IPR014862">
    <property type="entry name" value="TrwC"/>
</dbReference>
<keyword evidence="3" id="KW-0067">ATP-binding</keyword>
<dbReference type="SUPFAM" id="SSF55464">
    <property type="entry name" value="Origin of replication-binding domain, RBD-like"/>
    <property type="match status" value="1"/>
</dbReference>
<dbReference type="SUPFAM" id="SSF52540">
    <property type="entry name" value="P-loop containing nucleoside triphosphate hydrolases"/>
    <property type="match status" value="2"/>
</dbReference>
<dbReference type="AlphaFoldDB" id="A0AAU8T1F3"/>
<dbReference type="GeneID" id="66516880"/>
<keyword evidence="3" id="KW-0378">Hydrolase</keyword>
<keyword evidence="3" id="KW-0347">Helicase</keyword>
<evidence type="ECO:0000256" key="1">
    <source>
        <dbReference type="SAM" id="MobiDB-lite"/>
    </source>
</evidence>
<organism evidence="3 4">
    <name type="scientific">Paraburkholderia fungorum</name>
    <dbReference type="NCBI Taxonomy" id="134537"/>
    <lineage>
        <taxon>Bacteria</taxon>
        <taxon>Pseudomonadati</taxon>
        <taxon>Pseudomonadota</taxon>
        <taxon>Betaproteobacteria</taxon>
        <taxon>Burkholderiales</taxon>
        <taxon>Burkholderiaceae</taxon>
        <taxon>Paraburkholderia</taxon>
    </lineage>
</organism>
<dbReference type="RefSeq" id="WP_046568635.1">
    <property type="nucleotide sequence ID" value="NZ_CP010026.1"/>
</dbReference>
<dbReference type="GO" id="GO:0004386">
    <property type="term" value="F:helicase activity"/>
    <property type="evidence" value="ECO:0007669"/>
    <property type="project" value="UniProtKB-KW"/>
</dbReference>
<evidence type="ECO:0000313" key="4">
    <source>
        <dbReference type="Proteomes" id="UP000032614"/>
    </source>
</evidence>
<accession>A0AAU8T1F3</accession>
<dbReference type="Pfam" id="PF13604">
    <property type="entry name" value="AAA_30"/>
    <property type="match status" value="1"/>
</dbReference>
<gene>
    <name evidence="3" type="ORF">OI25_2945</name>
</gene>
<dbReference type="SMART" id="SM00382">
    <property type="entry name" value="AAA"/>
    <property type="match status" value="1"/>
</dbReference>
<keyword evidence="3" id="KW-0547">Nucleotide-binding</keyword>
<proteinExistence type="predicted"/>
<dbReference type="Pfam" id="PF08751">
    <property type="entry name" value="TrwC"/>
    <property type="match status" value="1"/>
</dbReference>
<dbReference type="Proteomes" id="UP000032614">
    <property type="component" value="Chromosome 1"/>
</dbReference>
<feature type="domain" description="AAA+ ATPase" evidence="2">
    <location>
        <begin position="479"/>
        <end position="769"/>
    </location>
</feature>
<evidence type="ECO:0000313" key="3">
    <source>
        <dbReference type="EMBL" id="AJZ60060.1"/>
    </source>
</evidence>
<reference evidence="3 4" key="1">
    <citation type="journal article" date="2015" name="Genome Announc.">
        <title>Complete genome sequences for 59 burkholderia isolates, both pathogenic and near neighbor.</title>
        <authorList>
            <person name="Johnson S.L."/>
            <person name="Bishop-Lilly K.A."/>
            <person name="Ladner J.T."/>
            <person name="Daligault H.E."/>
            <person name="Davenport K.W."/>
            <person name="Jaissle J."/>
            <person name="Frey K.G."/>
            <person name="Koroleva G.I."/>
            <person name="Bruce D.C."/>
            <person name="Coyne S.R."/>
            <person name="Broomall S.M."/>
            <person name="Li P.E."/>
            <person name="Teshima H."/>
            <person name="Gibbons H.S."/>
            <person name="Palacios G.F."/>
            <person name="Rosenzweig C.N."/>
            <person name="Redden C.L."/>
            <person name="Xu Y."/>
            <person name="Minogue T.D."/>
            <person name="Chain P.S."/>
        </authorList>
    </citation>
    <scope>NUCLEOTIDE SEQUENCE [LARGE SCALE GENOMIC DNA]</scope>
    <source>
        <strain evidence="3 4">ATCC BAA-463</strain>
    </source>
</reference>
<feature type="region of interest" description="Disordered" evidence="1">
    <location>
        <begin position="939"/>
        <end position="1001"/>
    </location>
</feature>
<dbReference type="InterPro" id="IPR003593">
    <property type="entry name" value="AAA+_ATPase"/>
</dbReference>
<evidence type="ECO:0000259" key="2">
    <source>
        <dbReference type="SMART" id="SM00382"/>
    </source>
</evidence>